<dbReference type="Gene3D" id="3.40.50.1820">
    <property type="entry name" value="alpha/beta hydrolase"/>
    <property type="match status" value="1"/>
</dbReference>
<evidence type="ECO:0000313" key="3">
    <source>
        <dbReference type="Proteomes" id="UP000521868"/>
    </source>
</evidence>
<dbReference type="AlphaFoldDB" id="A0A7X6DJP5"/>
<name>A0A7X6DJP5_9BURK</name>
<proteinExistence type="predicted"/>
<comment type="caution">
    <text evidence="2">The sequence shown here is derived from an EMBL/GenBank/DDBJ whole genome shotgun (WGS) entry which is preliminary data.</text>
</comment>
<gene>
    <name evidence="2" type="ORF">RAMLITH_21620</name>
</gene>
<reference evidence="2 3" key="1">
    <citation type="journal article" date="2020" name="Nature">
        <title>Bacterial chemolithoautotrophy via manganese oxidation.</title>
        <authorList>
            <person name="Yu H."/>
            <person name="Leadbetter J.R."/>
        </authorList>
    </citation>
    <scope>NUCLEOTIDE SEQUENCE [LARGE SCALE GENOMIC DNA]</scope>
    <source>
        <strain evidence="2 3">RBP-1</strain>
    </source>
</reference>
<evidence type="ECO:0000313" key="2">
    <source>
        <dbReference type="EMBL" id="NKE68420.1"/>
    </source>
</evidence>
<feature type="signal peptide" evidence="1">
    <location>
        <begin position="1"/>
        <end position="19"/>
    </location>
</feature>
<keyword evidence="3" id="KW-1185">Reference proteome</keyword>
<dbReference type="EMBL" id="VTOX01000010">
    <property type="protein sequence ID" value="NKE68420.1"/>
    <property type="molecule type" value="Genomic_DNA"/>
</dbReference>
<dbReference type="Proteomes" id="UP000521868">
    <property type="component" value="Unassembled WGS sequence"/>
</dbReference>
<evidence type="ECO:0000256" key="1">
    <source>
        <dbReference type="SAM" id="SignalP"/>
    </source>
</evidence>
<keyword evidence="2" id="KW-0378">Hydrolase</keyword>
<dbReference type="SUPFAM" id="SSF53474">
    <property type="entry name" value="alpha/beta-Hydrolases"/>
    <property type="match status" value="1"/>
</dbReference>
<sequence>MKDWLLAAAIGLASSLAVAQPAQVVELSTRPAVKLRLLVQAPAGGPRAATLVLLMGGNGQLGIYPNGSLQRDGHFLARVRGELTARGHVAVLVDAPSDRRDLGGDFRESAEHAADLGAVIAHTRKAFGQPVWLVGHSRGTHSAVTAAARLAGEAAPDGIVLAAAILESSRFGSATARPLQESGVEALRVPVLVLHHAQDACAVSPPAKLPELQARLPSPSRIIPYDGGNARGAFCEVQAFHSFNGIEQRVVEDLSDYVTRPR</sequence>
<organism evidence="2 3">
    <name type="scientific">Ramlibacter lithotrophicus</name>
    <dbReference type="NCBI Taxonomy" id="2606681"/>
    <lineage>
        <taxon>Bacteria</taxon>
        <taxon>Pseudomonadati</taxon>
        <taxon>Pseudomonadota</taxon>
        <taxon>Betaproteobacteria</taxon>
        <taxon>Burkholderiales</taxon>
        <taxon>Comamonadaceae</taxon>
        <taxon>Ramlibacter</taxon>
    </lineage>
</organism>
<protein>
    <submittedName>
        <fullName evidence="2">Alpha/beta hydrolase</fullName>
    </submittedName>
</protein>
<dbReference type="InterPro" id="IPR029058">
    <property type="entry name" value="AB_hydrolase_fold"/>
</dbReference>
<dbReference type="GO" id="GO:0016787">
    <property type="term" value="F:hydrolase activity"/>
    <property type="evidence" value="ECO:0007669"/>
    <property type="project" value="UniProtKB-KW"/>
</dbReference>
<keyword evidence="1" id="KW-0732">Signal</keyword>
<dbReference type="RefSeq" id="WP_168109539.1">
    <property type="nucleotide sequence ID" value="NZ_VTOX01000010.1"/>
</dbReference>
<feature type="chain" id="PRO_5030954092" evidence="1">
    <location>
        <begin position="20"/>
        <end position="262"/>
    </location>
</feature>
<accession>A0A7X6DJP5</accession>